<reference evidence="3" key="1">
    <citation type="submission" date="2021-02" db="EMBL/GenBank/DDBJ databases">
        <title>Fulvivirga sp. S481 isolated from sea water.</title>
        <authorList>
            <person name="Bae S.S."/>
            <person name="Baek K."/>
        </authorList>
    </citation>
    <scope>NUCLEOTIDE SEQUENCE</scope>
    <source>
        <strain evidence="3">S481</strain>
    </source>
</reference>
<dbReference type="Gene3D" id="1.20.144.10">
    <property type="entry name" value="Phosphatidic acid phosphatase type 2/haloperoxidase"/>
    <property type="match status" value="1"/>
</dbReference>
<feature type="transmembrane region" description="Helical" evidence="1">
    <location>
        <begin position="106"/>
        <end position="128"/>
    </location>
</feature>
<evidence type="ECO:0000259" key="2">
    <source>
        <dbReference type="SMART" id="SM00014"/>
    </source>
</evidence>
<feature type="transmembrane region" description="Helical" evidence="1">
    <location>
        <begin position="6"/>
        <end position="25"/>
    </location>
</feature>
<sequence length="163" mass="18589">MVAVTSLGSATAYFFIIPVIGWILYRNDRTWAHSIEAFIILISSFLINLALKFYYGRLRPDESLQLILLREGSLSFPSGHSMTSMAFYGFLIYLVWQYTQSKTKKVFFISALTLLILLIGFSRIYLGAHFPSDVLAGFAAGLIWLLVCISILRSYQFKKLRSH</sequence>
<feature type="domain" description="Phosphatidic acid phosphatase type 2/haloperoxidase" evidence="2">
    <location>
        <begin position="32"/>
        <end position="149"/>
    </location>
</feature>
<evidence type="ECO:0000256" key="1">
    <source>
        <dbReference type="SAM" id="Phobius"/>
    </source>
</evidence>
<proteinExistence type="predicted"/>
<dbReference type="RefSeq" id="WP_205722771.1">
    <property type="nucleotide sequence ID" value="NZ_CP070608.1"/>
</dbReference>
<feature type="transmembrane region" description="Helical" evidence="1">
    <location>
        <begin position="37"/>
        <end position="55"/>
    </location>
</feature>
<protein>
    <submittedName>
        <fullName evidence="3">Phosphatase PAP2 family protein</fullName>
    </submittedName>
</protein>
<dbReference type="PANTHER" id="PTHR14969">
    <property type="entry name" value="SPHINGOSINE-1-PHOSPHATE PHOSPHOHYDROLASE"/>
    <property type="match status" value="1"/>
</dbReference>
<dbReference type="SUPFAM" id="SSF48317">
    <property type="entry name" value="Acid phosphatase/Vanadium-dependent haloperoxidase"/>
    <property type="match status" value="1"/>
</dbReference>
<gene>
    <name evidence="3" type="ORF">JR347_04025</name>
</gene>
<accession>A0A975A1F7</accession>
<dbReference type="InterPro" id="IPR036938">
    <property type="entry name" value="PAP2/HPO_sf"/>
</dbReference>
<keyword evidence="1" id="KW-1133">Transmembrane helix</keyword>
<evidence type="ECO:0000313" key="4">
    <source>
        <dbReference type="Proteomes" id="UP000662783"/>
    </source>
</evidence>
<keyword evidence="1" id="KW-0472">Membrane</keyword>
<evidence type="ECO:0000313" key="3">
    <source>
        <dbReference type="EMBL" id="QSE98256.1"/>
    </source>
</evidence>
<dbReference type="AlphaFoldDB" id="A0A975A1F7"/>
<dbReference type="KEGG" id="fuv:JR347_04025"/>
<dbReference type="InterPro" id="IPR000326">
    <property type="entry name" value="PAP2/HPO"/>
</dbReference>
<dbReference type="Pfam" id="PF01569">
    <property type="entry name" value="PAP2"/>
    <property type="match status" value="1"/>
</dbReference>
<keyword evidence="4" id="KW-1185">Reference proteome</keyword>
<dbReference type="SMART" id="SM00014">
    <property type="entry name" value="acidPPc"/>
    <property type="match status" value="1"/>
</dbReference>
<dbReference type="PANTHER" id="PTHR14969:SF13">
    <property type="entry name" value="AT30094P"/>
    <property type="match status" value="1"/>
</dbReference>
<dbReference type="CDD" id="cd03392">
    <property type="entry name" value="PAP2_like_2"/>
    <property type="match status" value="1"/>
</dbReference>
<feature type="transmembrane region" description="Helical" evidence="1">
    <location>
        <begin position="134"/>
        <end position="152"/>
    </location>
</feature>
<dbReference type="Proteomes" id="UP000662783">
    <property type="component" value="Chromosome"/>
</dbReference>
<keyword evidence="1" id="KW-0812">Transmembrane</keyword>
<name>A0A975A1F7_9BACT</name>
<dbReference type="EMBL" id="CP070608">
    <property type="protein sequence ID" value="QSE98256.1"/>
    <property type="molecule type" value="Genomic_DNA"/>
</dbReference>
<organism evidence="3 4">
    <name type="scientific">Fulvivirga lutea</name>
    <dbReference type="NCBI Taxonomy" id="2810512"/>
    <lineage>
        <taxon>Bacteria</taxon>
        <taxon>Pseudomonadati</taxon>
        <taxon>Bacteroidota</taxon>
        <taxon>Cytophagia</taxon>
        <taxon>Cytophagales</taxon>
        <taxon>Fulvivirgaceae</taxon>
        <taxon>Fulvivirga</taxon>
    </lineage>
</organism>
<feature type="transmembrane region" description="Helical" evidence="1">
    <location>
        <begin position="75"/>
        <end position="94"/>
    </location>
</feature>